<feature type="region of interest" description="Disordered" evidence="1">
    <location>
        <begin position="1"/>
        <end position="54"/>
    </location>
</feature>
<name>A0A5C3Q192_9AGAR</name>
<organism evidence="2 3">
    <name type="scientific">Pterulicium gracile</name>
    <dbReference type="NCBI Taxonomy" id="1884261"/>
    <lineage>
        <taxon>Eukaryota</taxon>
        <taxon>Fungi</taxon>
        <taxon>Dikarya</taxon>
        <taxon>Basidiomycota</taxon>
        <taxon>Agaricomycotina</taxon>
        <taxon>Agaricomycetes</taxon>
        <taxon>Agaricomycetidae</taxon>
        <taxon>Agaricales</taxon>
        <taxon>Pleurotineae</taxon>
        <taxon>Pterulaceae</taxon>
        <taxon>Pterulicium</taxon>
    </lineage>
</organism>
<dbReference type="AlphaFoldDB" id="A0A5C3Q192"/>
<keyword evidence="3" id="KW-1185">Reference proteome</keyword>
<feature type="region of interest" description="Disordered" evidence="1">
    <location>
        <begin position="154"/>
        <end position="198"/>
    </location>
</feature>
<evidence type="ECO:0000313" key="2">
    <source>
        <dbReference type="EMBL" id="TFK95581.1"/>
    </source>
</evidence>
<dbReference type="Proteomes" id="UP000305067">
    <property type="component" value="Unassembled WGS sequence"/>
</dbReference>
<evidence type="ECO:0000313" key="3">
    <source>
        <dbReference type="Proteomes" id="UP000305067"/>
    </source>
</evidence>
<protein>
    <submittedName>
        <fullName evidence="2">Uncharacterized protein</fullName>
    </submittedName>
</protein>
<gene>
    <name evidence="2" type="ORF">BDV98DRAFT_608852</name>
</gene>
<reference evidence="2 3" key="1">
    <citation type="journal article" date="2019" name="Nat. Ecol. Evol.">
        <title>Megaphylogeny resolves global patterns of mushroom evolution.</title>
        <authorList>
            <person name="Varga T."/>
            <person name="Krizsan K."/>
            <person name="Foldi C."/>
            <person name="Dima B."/>
            <person name="Sanchez-Garcia M."/>
            <person name="Sanchez-Ramirez S."/>
            <person name="Szollosi G.J."/>
            <person name="Szarkandi J.G."/>
            <person name="Papp V."/>
            <person name="Albert L."/>
            <person name="Andreopoulos W."/>
            <person name="Angelini C."/>
            <person name="Antonin V."/>
            <person name="Barry K.W."/>
            <person name="Bougher N.L."/>
            <person name="Buchanan P."/>
            <person name="Buyck B."/>
            <person name="Bense V."/>
            <person name="Catcheside P."/>
            <person name="Chovatia M."/>
            <person name="Cooper J."/>
            <person name="Damon W."/>
            <person name="Desjardin D."/>
            <person name="Finy P."/>
            <person name="Geml J."/>
            <person name="Haridas S."/>
            <person name="Hughes K."/>
            <person name="Justo A."/>
            <person name="Karasinski D."/>
            <person name="Kautmanova I."/>
            <person name="Kiss B."/>
            <person name="Kocsube S."/>
            <person name="Kotiranta H."/>
            <person name="LaButti K.M."/>
            <person name="Lechner B.E."/>
            <person name="Liimatainen K."/>
            <person name="Lipzen A."/>
            <person name="Lukacs Z."/>
            <person name="Mihaltcheva S."/>
            <person name="Morgado L.N."/>
            <person name="Niskanen T."/>
            <person name="Noordeloos M.E."/>
            <person name="Ohm R.A."/>
            <person name="Ortiz-Santana B."/>
            <person name="Ovrebo C."/>
            <person name="Racz N."/>
            <person name="Riley R."/>
            <person name="Savchenko A."/>
            <person name="Shiryaev A."/>
            <person name="Soop K."/>
            <person name="Spirin V."/>
            <person name="Szebenyi C."/>
            <person name="Tomsovsky M."/>
            <person name="Tulloss R.E."/>
            <person name="Uehling J."/>
            <person name="Grigoriev I.V."/>
            <person name="Vagvolgyi C."/>
            <person name="Papp T."/>
            <person name="Martin F.M."/>
            <person name="Miettinen O."/>
            <person name="Hibbett D.S."/>
            <person name="Nagy L.G."/>
        </authorList>
    </citation>
    <scope>NUCLEOTIDE SEQUENCE [LARGE SCALE GENOMIC DNA]</scope>
    <source>
        <strain evidence="2 3">CBS 309.79</strain>
    </source>
</reference>
<dbReference type="EMBL" id="ML178880">
    <property type="protein sequence ID" value="TFK95581.1"/>
    <property type="molecule type" value="Genomic_DNA"/>
</dbReference>
<accession>A0A5C3Q192</accession>
<feature type="compositionally biased region" description="Low complexity" evidence="1">
    <location>
        <begin position="98"/>
        <end position="110"/>
    </location>
</feature>
<sequence length="228" mass="24628">MPPPPGSSTAAPLASKSRKNKRKATEDPAVDMAPNWSQEEHRQRPTKVSKRYQVSTPQQTVAALSNAGSASTLCMPSLRIDAGRTRARVTQALTQMIAPTPSTDTPAPTSESRLPISTPTLPALPIIVNDGFDHTNFTAPKVTLALSTPNPLAKDVTNTLEEPHDASNPKDDLFGDDIDDPQHDSLCSSDESSKAKVDNSRQTWVSWAPFLLGKCIDTMHEDSLYGTK</sequence>
<feature type="region of interest" description="Disordered" evidence="1">
    <location>
        <begin position="98"/>
        <end position="118"/>
    </location>
</feature>
<proteinExistence type="predicted"/>
<feature type="compositionally biased region" description="Basic and acidic residues" evidence="1">
    <location>
        <begin position="161"/>
        <end position="173"/>
    </location>
</feature>
<evidence type="ECO:0000256" key="1">
    <source>
        <dbReference type="SAM" id="MobiDB-lite"/>
    </source>
</evidence>